<dbReference type="AlphaFoldDB" id="A0A5N5DSA3"/>
<evidence type="ECO:0000256" key="2">
    <source>
        <dbReference type="SAM" id="Phobius"/>
    </source>
</evidence>
<feature type="region of interest" description="Disordered" evidence="1">
    <location>
        <begin position="1"/>
        <end position="97"/>
    </location>
</feature>
<name>A0A5N5DSA3_9PEZI</name>
<accession>A0A5N5DSA3</accession>
<feature type="transmembrane region" description="Helical" evidence="2">
    <location>
        <begin position="300"/>
        <end position="320"/>
    </location>
</feature>
<comment type="caution">
    <text evidence="3">The sequence shown here is derived from an EMBL/GenBank/DDBJ whole genome shotgun (WGS) entry which is preliminary data.</text>
</comment>
<evidence type="ECO:0000313" key="3">
    <source>
        <dbReference type="EMBL" id="KAB2580908.1"/>
    </source>
</evidence>
<dbReference type="EMBL" id="VCHE01000002">
    <property type="protein sequence ID" value="KAB2580908.1"/>
    <property type="molecule type" value="Genomic_DNA"/>
</dbReference>
<feature type="compositionally biased region" description="Polar residues" evidence="1">
    <location>
        <begin position="65"/>
        <end position="76"/>
    </location>
</feature>
<gene>
    <name evidence="3" type="ORF">DBV05_g547</name>
</gene>
<keyword evidence="2" id="KW-0472">Membrane</keyword>
<sequence length="325" mass="35613">MTTKQMDDGPLLPQTVYDPNGRSRPLVAMPGRVGSVRSRQPATRTIRPDAHDSFRASYVPLDEPGSTNPPTQTSSPAHIRPPAQAVIPPLDLGNDGLGLNDHNTSPSVVSFLNQNGFPQPQASQQSNTTVIGQYSYEVSLDRGYFNNFLPSPKQPERYQGLSWHMNKSPLVNDSKDIPEHMSAISSTRSADSNTSLMKGSSGFEKSVEDLTLIQRARKAKLTTILLAIIAIILFLEECIMGAVWALLLSKRSNGANAFARGYFESKAMNFVGSAIGALLGLTIQWFLHPKLSQSRVALQLWSFVLIFLIYMGCCIAAGMAKRLEY</sequence>
<keyword evidence="2" id="KW-1133">Transmembrane helix</keyword>
<dbReference type="OrthoDB" id="3920781at2759"/>
<keyword evidence="4" id="KW-1185">Reference proteome</keyword>
<evidence type="ECO:0000313" key="4">
    <source>
        <dbReference type="Proteomes" id="UP000325902"/>
    </source>
</evidence>
<proteinExistence type="predicted"/>
<dbReference type="Proteomes" id="UP000325902">
    <property type="component" value="Unassembled WGS sequence"/>
</dbReference>
<organism evidence="3 4">
    <name type="scientific">Lasiodiplodia theobromae</name>
    <dbReference type="NCBI Taxonomy" id="45133"/>
    <lineage>
        <taxon>Eukaryota</taxon>
        <taxon>Fungi</taxon>
        <taxon>Dikarya</taxon>
        <taxon>Ascomycota</taxon>
        <taxon>Pezizomycotina</taxon>
        <taxon>Dothideomycetes</taxon>
        <taxon>Dothideomycetes incertae sedis</taxon>
        <taxon>Botryosphaeriales</taxon>
        <taxon>Botryosphaeriaceae</taxon>
        <taxon>Lasiodiplodia</taxon>
    </lineage>
</organism>
<feature type="transmembrane region" description="Helical" evidence="2">
    <location>
        <begin position="224"/>
        <end position="247"/>
    </location>
</feature>
<feature type="transmembrane region" description="Helical" evidence="2">
    <location>
        <begin position="267"/>
        <end position="288"/>
    </location>
</feature>
<protein>
    <submittedName>
        <fullName evidence="3">Uncharacterized protein</fullName>
    </submittedName>
</protein>
<keyword evidence="2" id="KW-0812">Transmembrane</keyword>
<reference evidence="3 4" key="1">
    <citation type="journal article" date="2019" name="Sci. Rep.">
        <title>A multi-omics analysis of the grapevine pathogen Lasiodiplodia theobromae reveals that temperature affects the expression of virulence- and pathogenicity-related genes.</title>
        <authorList>
            <person name="Felix C."/>
            <person name="Meneses R."/>
            <person name="Goncalves M.F.M."/>
            <person name="Tilleman L."/>
            <person name="Duarte A.S."/>
            <person name="Jorrin-Novo J.V."/>
            <person name="Van de Peer Y."/>
            <person name="Deforce D."/>
            <person name="Van Nieuwerburgh F."/>
            <person name="Esteves A.C."/>
            <person name="Alves A."/>
        </authorList>
    </citation>
    <scope>NUCLEOTIDE SEQUENCE [LARGE SCALE GENOMIC DNA]</scope>
    <source>
        <strain evidence="3 4">LA-SOL3</strain>
    </source>
</reference>
<evidence type="ECO:0000256" key="1">
    <source>
        <dbReference type="SAM" id="MobiDB-lite"/>
    </source>
</evidence>